<dbReference type="Pfam" id="PF00076">
    <property type="entry name" value="RRM_1"/>
    <property type="match status" value="1"/>
</dbReference>
<evidence type="ECO:0000256" key="4">
    <source>
        <dbReference type="PROSITE-ProRule" id="PRU00176"/>
    </source>
</evidence>
<evidence type="ECO:0000256" key="3">
    <source>
        <dbReference type="ARBA" id="ARBA00023187"/>
    </source>
</evidence>
<feature type="region of interest" description="Disordered" evidence="5">
    <location>
        <begin position="537"/>
        <end position="565"/>
    </location>
</feature>
<dbReference type="GO" id="GO:0006397">
    <property type="term" value="P:mRNA processing"/>
    <property type="evidence" value="ECO:0007669"/>
    <property type="project" value="UniProtKB-KW"/>
</dbReference>
<dbReference type="AlphaFoldDB" id="A0A9Q0G8I1"/>
<protein>
    <recommendedName>
        <fullName evidence="6">RRM domain-containing protein</fullName>
    </recommendedName>
</protein>
<keyword evidence="4" id="KW-0694">RNA-binding</keyword>
<dbReference type="Proteomes" id="UP001141552">
    <property type="component" value="Unassembled WGS sequence"/>
</dbReference>
<sequence>MAESSDGDNRDKGKGIVAKSPDPDILVSHIHTDTLPATKLYLLAKLTVTKTFNPKAFMSLMINLWSVRKNHITYCRKIKSLALLVLRPYRPAPPWFPSQHHHQPHQPYLHQPPFHLNQPWRLNNQQPPQHTTDRLQTPPYFSRWSRDKFQAAVDSGEAITLYVDNLRDAWKPMDIYRILSKYGEVIDVYVPHKRNKEINRFGFVRFRGVKDLQRLLRYVNRVLVENGVVRANLGRARQNPKARVTGPTLPRRRVSPRNSEGYNPNSINQAACGAGSRHHLYSNYRDIEMVVEVLVSFPLTDAKSQFLQQHHDWVYLWFESLQPWTVGDRATNRCCWIEVRGLPLNAWCMEFFNLIGSFFGKLVEVMEIIGNNRELEDSSVTEAVSGSVSSGEATASGAGGAQNEGVKANQRESPEIGDDPFKLMPIIARSTDMGRSTSRSVDLAKNKDVSRFSYLPFKARGSNGADFLNQPRLEANVLAPTSDDSRYNQYLENRLARAISRARVCTRKRTPKVTASGKAPSVGVSSAVNLTEVTASLRRGSSRETHSLGSHSHTPEQGRFSPHREAQLTIAVGDELGWDRGENLEQKTQMALELVEKEQ</sequence>
<dbReference type="PANTHER" id="PTHR23147">
    <property type="entry name" value="SERINE/ARGININE RICH SPLICING FACTOR"/>
    <property type="match status" value="1"/>
</dbReference>
<keyword evidence="2" id="KW-0747">Spliceosome</keyword>
<comment type="caution">
    <text evidence="7">The sequence shown here is derived from an EMBL/GenBank/DDBJ whole genome shotgun (WGS) entry which is preliminary data.</text>
</comment>
<dbReference type="SMART" id="SM00360">
    <property type="entry name" value="RRM"/>
    <property type="match status" value="1"/>
</dbReference>
<dbReference type="InterPro" id="IPR050907">
    <property type="entry name" value="SRSF"/>
</dbReference>
<dbReference type="EMBL" id="JAKUCV010002023">
    <property type="protein sequence ID" value="KAJ4844194.1"/>
    <property type="molecule type" value="Genomic_DNA"/>
</dbReference>
<feature type="compositionally biased region" description="Low complexity" evidence="5">
    <location>
        <begin position="380"/>
        <end position="396"/>
    </location>
</feature>
<feature type="region of interest" description="Disordered" evidence="5">
    <location>
        <begin position="237"/>
        <end position="261"/>
    </location>
</feature>
<dbReference type="GO" id="GO:0008380">
    <property type="term" value="P:RNA splicing"/>
    <property type="evidence" value="ECO:0007669"/>
    <property type="project" value="UniProtKB-KW"/>
</dbReference>
<dbReference type="InterPro" id="IPR035979">
    <property type="entry name" value="RBD_domain_sf"/>
</dbReference>
<dbReference type="GO" id="GO:0005681">
    <property type="term" value="C:spliceosomal complex"/>
    <property type="evidence" value="ECO:0007669"/>
    <property type="project" value="UniProtKB-KW"/>
</dbReference>
<proteinExistence type="predicted"/>
<gene>
    <name evidence="7" type="ORF">Tsubulata_000869</name>
</gene>
<evidence type="ECO:0000256" key="1">
    <source>
        <dbReference type="ARBA" id="ARBA00022664"/>
    </source>
</evidence>
<reference evidence="7" key="1">
    <citation type="submission" date="2022-02" db="EMBL/GenBank/DDBJ databases">
        <authorList>
            <person name="Henning P.M."/>
            <person name="McCubbin A.G."/>
            <person name="Shore J.S."/>
        </authorList>
    </citation>
    <scope>NUCLEOTIDE SEQUENCE</scope>
    <source>
        <strain evidence="7">F60SS</strain>
        <tissue evidence="7">Leaves</tissue>
    </source>
</reference>
<dbReference type="OrthoDB" id="861279at2759"/>
<evidence type="ECO:0000259" key="6">
    <source>
        <dbReference type="PROSITE" id="PS50102"/>
    </source>
</evidence>
<reference evidence="7" key="2">
    <citation type="journal article" date="2023" name="Plants (Basel)">
        <title>Annotation of the Turnera subulata (Passifloraceae) Draft Genome Reveals the S-Locus Evolved after the Divergence of Turneroideae from Passifloroideae in a Stepwise Manner.</title>
        <authorList>
            <person name="Henning P.M."/>
            <person name="Roalson E.H."/>
            <person name="Mir W."/>
            <person name="McCubbin A.G."/>
            <person name="Shore J.S."/>
        </authorList>
    </citation>
    <scope>NUCLEOTIDE SEQUENCE</scope>
    <source>
        <strain evidence="7">F60SS</strain>
    </source>
</reference>
<dbReference type="InterPro" id="IPR012677">
    <property type="entry name" value="Nucleotide-bd_a/b_plait_sf"/>
</dbReference>
<dbReference type="Gene3D" id="3.30.70.330">
    <property type="match status" value="1"/>
</dbReference>
<feature type="domain" description="RRM" evidence="6">
    <location>
        <begin position="159"/>
        <end position="236"/>
    </location>
</feature>
<feature type="region of interest" description="Disordered" evidence="5">
    <location>
        <begin position="380"/>
        <end position="420"/>
    </location>
</feature>
<keyword evidence="1" id="KW-0507">mRNA processing</keyword>
<dbReference type="PROSITE" id="PS50102">
    <property type="entry name" value="RRM"/>
    <property type="match status" value="1"/>
</dbReference>
<keyword evidence="8" id="KW-1185">Reference proteome</keyword>
<dbReference type="SUPFAM" id="SSF54928">
    <property type="entry name" value="RNA-binding domain, RBD"/>
    <property type="match status" value="1"/>
</dbReference>
<dbReference type="InterPro" id="IPR000504">
    <property type="entry name" value="RRM_dom"/>
</dbReference>
<accession>A0A9Q0G8I1</accession>
<evidence type="ECO:0000256" key="2">
    <source>
        <dbReference type="ARBA" id="ARBA00022728"/>
    </source>
</evidence>
<organism evidence="7 8">
    <name type="scientific">Turnera subulata</name>
    <dbReference type="NCBI Taxonomy" id="218843"/>
    <lineage>
        <taxon>Eukaryota</taxon>
        <taxon>Viridiplantae</taxon>
        <taxon>Streptophyta</taxon>
        <taxon>Embryophyta</taxon>
        <taxon>Tracheophyta</taxon>
        <taxon>Spermatophyta</taxon>
        <taxon>Magnoliopsida</taxon>
        <taxon>eudicotyledons</taxon>
        <taxon>Gunneridae</taxon>
        <taxon>Pentapetalae</taxon>
        <taxon>rosids</taxon>
        <taxon>fabids</taxon>
        <taxon>Malpighiales</taxon>
        <taxon>Passifloraceae</taxon>
        <taxon>Turnera</taxon>
    </lineage>
</organism>
<name>A0A9Q0G8I1_9ROSI</name>
<dbReference type="GO" id="GO:0003723">
    <property type="term" value="F:RNA binding"/>
    <property type="evidence" value="ECO:0007669"/>
    <property type="project" value="UniProtKB-UniRule"/>
</dbReference>
<evidence type="ECO:0000313" key="7">
    <source>
        <dbReference type="EMBL" id="KAJ4844194.1"/>
    </source>
</evidence>
<keyword evidence="3" id="KW-0508">mRNA splicing</keyword>
<evidence type="ECO:0000256" key="5">
    <source>
        <dbReference type="SAM" id="MobiDB-lite"/>
    </source>
</evidence>
<evidence type="ECO:0000313" key="8">
    <source>
        <dbReference type="Proteomes" id="UP001141552"/>
    </source>
</evidence>